<comment type="caution">
    <text evidence="1">The sequence shown here is derived from an EMBL/GenBank/DDBJ whole genome shotgun (WGS) entry which is preliminary data.</text>
</comment>
<protein>
    <recommendedName>
        <fullName evidence="3">DUF4283 domain-containing protein</fullName>
    </recommendedName>
</protein>
<proteinExistence type="predicted"/>
<name>A0A438H1C6_VITVI</name>
<evidence type="ECO:0000313" key="1">
    <source>
        <dbReference type="EMBL" id="RVW78404.1"/>
    </source>
</evidence>
<dbReference type="AlphaFoldDB" id="A0A438H1C6"/>
<evidence type="ECO:0000313" key="2">
    <source>
        <dbReference type="Proteomes" id="UP000288805"/>
    </source>
</evidence>
<dbReference type="Proteomes" id="UP000288805">
    <property type="component" value="Unassembled WGS sequence"/>
</dbReference>
<reference evidence="1 2" key="1">
    <citation type="journal article" date="2018" name="PLoS Genet.">
        <title>Population sequencing reveals clonal diversity and ancestral inbreeding in the grapevine cultivar Chardonnay.</title>
        <authorList>
            <person name="Roach M.J."/>
            <person name="Johnson D.L."/>
            <person name="Bohlmann J."/>
            <person name="van Vuuren H.J."/>
            <person name="Jones S.J."/>
            <person name="Pretorius I.S."/>
            <person name="Schmidt S.A."/>
            <person name="Borneman A.R."/>
        </authorList>
    </citation>
    <scope>NUCLEOTIDE SEQUENCE [LARGE SCALE GENOMIC DNA]</scope>
    <source>
        <strain evidence="2">cv. Chardonnay</strain>
        <tissue evidence="1">Leaf</tissue>
    </source>
</reference>
<gene>
    <name evidence="1" type="ORF">CK203_051467</name>
</gene>
<organism evidence="1 2">
    <name type="scientific">Vitis vinifera</name>
    <name type="common">Grape</name>
    <dbReference type="NCBI Taxonomy" id="29760"/>
    <lineage>
        <taxon>Eukaryota</taxon>
        <taxon>Viridiplantae</taxon>
        <taxon>Streptophyta</taxon>
        <taxon>Embryophyta</taxon>
        <taxon>Tracheophyta</taxon>
        <taxon>Spermatophyta</taxon>
        <taxon>Magnoliopsida</taxon>
        <taxon>eudicotyledons</taxon>
        <taxon>Gunneridae</taxon>
        <taxon>Pentapetalae</taxon>
        <taxon>rosids</taxon>
        <taxon>Vitales</taxon>
        <taxon>Vitaceae</taxon>
        <taxon>Viteae</taxon>
        <taxon>Vitis</taxon>
    </lineage>
</organism>
<accession>A0A438H1C6</accession>
<sequence>MGFISWIRFGDGSLRRLLEGIEECFGRVEMSLGSSRLCWKKAFMDVARALAGRIEFEDGEKAERVLKRGVQRFKDKLLLEKWSVEDYGKIRGEKAFRDVVIGGRCFIFCYSAVVGGDVMGVCIDDNEQKLGKQGDEGLVGGRKGLRTKLNLGARVYGRCLSVESWEAEEILFGRIGLIEGTCLFFFFFSCPWVGEGDGYGRGGSWCGVESWKYSCLMQFCHSLEMPTEGFEREILKFLKKVNEKREHFEKLAKKKRKGQKPSKFDLKLKKLQCLVNYC</sequence>
<dbReference type="EMBL" id="QGNW01000296">
    <property type="protein sequence ID" value="RVW78404.1"/>
    <property type="molecule type" value="Genomic_DNA"/>
</dbReference>
<evidence type="ECO:0008006" key="3">
    <source>
        <dbReference type="Google" id="ProtNLM"/>
    </source>
</evidence>